<keyword evidence="4" id="KW-1185">Reference proteome</keyword>
<proteinExistence type="predicted"/>
<dbReference type="GO" id="GO:0005737">
    <property type="term" value="C:cytoplasm"/>
    <property type="evidence" value="ECO:0007669"/>
    <property type="project" value="TreeGrafter"/>
</dbReference>
<dbReference type="OrthoDB" id="676979at2759"/>
<dbReference type="PANTHER" id="PTHR48051:SF1">
    <property type="entry name" value="RAS SUPPRESSOR PROTEIN 1"/>
    <property type="match status" value="1"/>
</dbReference>
<reference evidence="3 4" key="1">
    <citation type="submission" date="2019-03" db="EMBL/GenBank/DDBJ databases">
        <title>First draft genome of Liparis tanakae, snailfish: a comprehensive survey of snailfish specific genes.</title>
        <authorList>
            <person name="Kim W."/>
            <person name="Song I."/>
            <person name="Jeong J.-H."/>
            <person name="Kim D."/>
            <person name="Kim S."/>
            <person name="Ryu S."/>
            <person name="Song J.Y."/>
            <person name="Lee S.K."/>
        </authorList>
    </citation>
    <scope>NUCLEOTIDE SEQUENCE [LARGE SCALE GENOMIC DNA]</scope>
    <source>
        <tissue evidence="3">Muscle</tissue>
    </source>
</reference>
<dbReference type="InterPro" id="IPR001611">
    <property type="entry name" value="Leu-rich_rpt"/>
</dbReference>
<protein>
    <submittedName>
        <fullName evidence="3">Ras suppressor protein 1</fullName>
    </submittedName>
</protein>
<evidence type="ECO:0000313" key="4">
    <source>
        <dbReference type="Proteomes" id="UP000314294"/>
    </source>
</evidence>
<dbReference type="InterPro" id="IPR050216">
    <property type="entry name" value="LRR_domain-containing"/>
</dbReference>
<gene>
    <name evidence="3" type="primary">RSU1_1</name>
    <name evidence="3" type="ORF">EYF80_065743</name>
</gene>
<dbReference type="Proteomes" id="UP000314294">
    <property type="component" value="Unassembled WGS sequence"/>
</dbReference>
<name>A0A4Z2E5T3_9TELE</name>
<sequence>MNRLSGLPRGFGSLPALEVLDLTYNNLNQASLPGNFFYLTTLRGLYLSDNDFEALPAEIGKLTKLQIVSTRGVCW</sequence>
<evidence type="ECO:0000313" key="3">
    <source>
        <dbReference type="EMBL" id="TNN24135.1"/>
    </source>
</evidence>
<dbReference type="EMBL" id="SRLO01016322">
    <property type="protein sequence ID" value="TNN24135.1"/>
    <property type="molecule type" value="Genomic_DNA"/>
</dbReference>
<accession>A0A4Z2E5T3</accession>
<dbReference type="Gene3D" id="3.80.10.10">
    <property type="entry name" value="Ribonuclease Inhibitor"/>
    <property type="match status" value="1"/>
</dbReference>
<dbReference type="SUPFAM" id="SSF52058">
    <property type="entry name" value="L domain-like"/>
    <property type="match status" value="1"/>
</dbReference>
<evidence type="ECO:0000256" key="1">
    <source>
        <dbReference type="ARBA" id="ARBA00022614"/>
    </source>
</evidence>
<evidence type="ECO:0000256" key="2">
    <source>
        <dbReference type="ARBA" id="ARBA00022737"/>
    </source>
</evidence>
<dbReference type="InterPro" id="IPR032675">
    <property type="entry name" value="LRR_dom_sf"/>
</dbReference>
<organism evidence="3 4">
    <name type="scientific">Liparis tanakae</name>
    <name type="common">Tanaka's snailfish</name>
    <dbReference type="NCBI Taxonomy" id="230148"/>
    <lineage>
        <taxon>Eukaryota</taxon>
        <taxon>Metazoa</taxon>
        <taxon>Chordata</taxon>
        <taxon>Craniata</taxon>
        <taxon>Vertebrata</taxon>
        <taxon>Euteleostomi</taxon>
        <taxon>Actinopterygii</taxon>
        <taxon>Neopterygii</taxon>
        <taxon>Teleostei</taxon>
        <taxon>Neoteleostei</taxon>
        <taxon>Acanthomorphata</taxon>
        <taxon>Eupercaria</taxon>
        <taxon>Perciformes</taxon>
        <taxon>Cottioidei</taxon>
        <taxon>Cottales</taxon>
        <taxon>Liparidae</taxon>
        <taxon>Liparis</taxon>
    </lineage>
</organism>
<keyword evidence="1" id="KW-0433">Leucine-rich repeat</keyword>
<dbReference type="Pfam" id="PF13855">
    <property type="entry name" value="LRR_8"/>
    <property type="match status" value="1"/>
</dbReference>
<keyword evidence="2" id="KW-0677">Repeat</keyword>
<dbReference type="AlphaFoldDB" id="A0A4Z2E5T3"/>
<dbReference type="PANTHER" id="PTHR48051">
    <property type="match status" value="1"/>
</dbReference>
<comment type="caution">
    <text evidence="3">The sequence shown here is derived from an EMBL/GenBank/DDBJ whole genome shotgun (WGS) entry which is preliminary data.</text>
</comment>